<evidence type="ECO:0000259" key="3">
    <source>
        <dbReference type="PROSITE" id="PS50943"/>
    </source>
</evidence>
<dbReference type="SMART" id="SM00530">
    <property type="entry name" value="HTH_XRE"/>
    <property type="match status" value="1"/>
</dbReference>
<evidence type="ECO:0000256" key="1">
    <source>
        <dbReference type="SAM" id="Coils"/>
    </source>
</evidence>
<feature type="domain" description="HTH cro/C1-type" evidence="3">
    <location>
        <begin position="103"/>
        <end position="156"/>
    </location>
</feature>
<protein>
    <submittedName>
        <fullName evidence="4">Helix-turn-helix transcriptional regulator</fullName>
    </submittedName>
</protein>
<feature type="compositionally biased region" description="Basic and acidic residues" evidence="2">
    <location>
        <begin position="31"/>
        <end position="40"/>
    </location>
</feature>
<dbReference type="InterPro" id="IPR010982">
    <property type="entry name" value="Lambda_DNA-bd_dom_sf"/>
</dbReference>
<proteinExistence type="predicted"/>
<comment type="caution">
    <text evidence="4">The sequence shown here is derived from an EMBL/GenBank/DDBJ whole genome shotgun (WGS) entry which is preliminary data.</text>
</comment>
<reference evidence="4 5" key="1">
    <citation type="submission" date="2024-03" db="EMBL/GenBank/DDBJ databases">
        <title>Novel species of the genus Variovorax.</title>
        <authorList>
            <person name="Liu Q."/>
            <person name="Xin Y.-H."/>
        </authorList>
    </citation>
    <scope>NUCLEOTIDE SEQUENCE [LARGE SCALE GENOMIC DNA]</scope>
    <source>
        <strain evidence="4 5">KACC 18899</strain>
    </source>
</reference>
<sequence>MSTINHKNHMPSPEATASQAAHEDDEDDREAIEQTDWRQHLPPELAALMNDGTADAEAVVGTKSAAKARRRLMELVKTQEQIEKAQRKERAQDRALRAARAIAARKLNGWDQEEAARRLGYANSTQLSLLESCSREINLDHVMRFADVYRVSTDFLLGRTPTEVELDARRLAASRVEDGLRHIAGTLMAYIGASDCAIGGPTVETVRALVTHTRAVSSAMARIDGPALDSVKGGTTLAFAIEQLEEAAMDAARAITGYDGEVQRLRDLLRTSASNDAAA</sequence>
<dbReference type="SUPFAM" id="SSF47413">
    <property type="entry name" value="lambda repressor-like DNA-binding domains"/>
    <property type="match status" value="1"/>
</dbReference>
<evidence type="ECO:0000256" key="2">
    <source>
        <dbReference type="SAM" id="MobiDB-lite"/>
    </source>
</evidence>
<organism evidence="4 5">
    <name type="scientific">Variovorax ureilyticus</name>
    <dbReference type="NCBI Taxonomy" id="1836198"/>
    <lineage>
        <taxon>Bacteria</taxon>
        <taxon>Pseudomonadati</taxon>
        <taxon>Pseudomonadota</taxon>
        <taxon>Betaproteobacteria</taxon>
        <taxon>Burkholderiales</taxon>
        <taxon>Comamonadaceae</taxon>
        <taxon>Variovorax</taxon>
    </lineage>
</organism>
<dbReference type="RefSeq" id="WP_340357086.1">
    <property type="nucleotide sequence ID" value="NZ_JBBKZU010000004.1"/>
</dbReference>
<keyword evidence="1" id="KW-0175">Coiled coil</keyword>
<keyword evidence="5" id="KW-1185">Reference proteome</keyword>
<gene>
    <name evidence="4" type="ORF">WKW77_12145</name>
</gene>
<dbReference type="EMBL" id="JBBKZU010000004">
    <property type="protein sequence ID" value="MEJ8811822.1"/>
    <property type="molecule type" value="Genomic_DNA"/>
</dbReference>
<dbReference type="Gene3D" id="1.10.260.40">
    <property type="entry name" value="lambda repressor-like DNA-binding domains"/>
    <property type="match status" value="1"/>
</dbReference>
<dbReference type="InterPro" id="IPR001387">
    <property type="entry name" value="Cro/C1-type_HTH"/>
</dbReference>
<name>A0ABU8VDS8_9BURK</name>
<evidence type="ECO:0000313" key="5">
    <source>
        <dbReference type="Proteomes" id="UP001365846"/>
    </source>
</evidence>
<evidence type="ECO:0000313" key="4">
    <source>
        <dbReference type="EMBL" id="MEJ8811822.1"/>
    </source>
</evidence>
<dbReference type="PROSITE" id="PS50943">
    <property type="entry name" value="HTH_CROC1"/>
    <property type="match status" value="1"/>
</dbReference>
<dbReference type="Pfam" id="PF01381">
    <property type="entry name" value="HTH_3"/>
    <property type="match status" value="1"/>
</dbReference>
<dbReference type="CDD" id="cd00093">
    <property type="entry name" value="HTH_XRE"/>
    <property type="match status" value="1"/>
</dbReference>
<accession>A0ABU8VDS8</accession>
<feature type="region of interest" description="Disordered" evidence="2">
    <location>
        <begin position="1"/>
        <end position="40"/>
    </location>
</feature>
<dbReference type="Proteomes" id="UP001365846">
    <property type="component" value="Unassembled WGS sequence"/>
</dbReference>
<feature type="coiled-coil region" evidence="1">
    <location>
        <begin position="65"/>
        <end position="95"/>
    </location>
</feature>